<dbReference type="InterPro" id="IPR057700">
    <property type="entry name" value="DUF7940"/>
</dbReference>
<keyword evidence="3" id="KW-1185">Reference proteome</keyword>
<accession>G0YQI4</accession>
<protein>
    <submittedName>
        <fullName evidence="2">Gp092</fullName>
    </submittedName>
</protein>
<dbReference type="Proteomes" id="UP000008893">
    <property type="component" value="Segment"/>
</dbReference>
<keyword evidence="1" id="KW-0472">Membrane</keyword>
<evidence type="ECO:0000313" key="2">
    <source>
        <dbReference type="EMBL" id="AEJ81611.1"/>
    </source>
</evidence>
<evidence type="ECO:0000256" key="1">
    <source>
        <dbReference type="SAM" id="Phobius"/>
    </source>
</evidence>
<dbReference type="GeneID" id="14013780"/>
<name>G0YQI4_9CAUD</name>
<sequence>MAKIELVSYWKHAWKLTTVWAFIIVGVFPDIYNGVIAAGLHDQLPETAKLWLRGMAIIGIAFRLVRQKAVEKHVVKDDEQDANH</sequence>
<dbReference type="Pfam" id="PF25612">
    <property type="entry name" value="DUF7940"/>
    <property type="match status" value="1"/>
</dbReference>
<keyword evidence="1" id="KW-1133">Transmembrane helix</keyword>
<feature type="transmembrane region" description="Helical" evidence="1">
    <location>
        <begin position="48"/>
        <end position="65"/>
    </location>
</feature>
<dbReference type="KEGG" id="vg:14013780"/>
<reference evidence="2 3" key="1">
    <citation type="journal article" date="2011" name="Appl. Environ. Microbiol.">
        <title>Novel Virulent and Broad-Host-Range Erwinia amylovora Bacteriophages Reveal a High Degree of Mosaicism and a Relationship to Enterobacteriaceae Phages.</title>
        <authorList>
            <person name="Born Y."/>
            <person name="Fieseler L."/>
            <person name="Marazzi J."/>
            <person name="Lurz R."/>
            <person name="Duffy B."/>
            <person name="Loessner M.J."/>
        </authorList>
    </citation>
    <scope>NUCLEOTIDE SEQUENCE [LARGE SCALE GENOMIC DNA]</scope>
</reference>
<proteinExistence type="predicted"/>
<dbReference type="EMBL" id="HQ728266">
    <property type="protein sequence ID" value="AEJ81611.1"/>
    <property type="molecule type" value="Genomic_DNA"/>
</dbReference>
<organism evidence="2 3">
    <name type="scientific">Erwinia phage vB_EamP-S6</name>
    <dbReference type="NCBI Taxonomy" id="1051675"/>
    <lineage>
        <taxon>Viruses</taxon>
        <taxon>Duplodnaviria</taxon>
        <taxon>Heunggongvirae</taxon>
        <taxon>Uroviricota</taxon>
        <taxon>Caudoviricetes</taxon>
        <taxon>Schitoviridae</taxon>
        <taxon>Waedenswilvirus</taxon>
        <taxon>Waedenswilvirus S6</taxon>
    </lineage>
</organism>
<dbReference type="RefSeq" id="YP_007005828.1">
    <property type="nucleotide sequence ID" value="NC_019514.1"/>
</dbReference>
<evidence type="ECO:0000313" key="3">
    <source>
        <dbReference type="Proteomes" id="UP000008893"/>
    </source>
</evidence>
<keyword evidence="1" id="KW-0812">Transmembrane</keyword>